<comment type="similarity">
    <text evidence="2">Belongs to the transketolase family.</text>
</comment>
<organism evidence="5">
    <name type="scientific">hydrothermal vent metagenome</name>
    <dbReference type="NCBI Taxonomy" id="652676"/>
    <lineage>
        <taxon>unclassified sequences</taxon>
        <taxon>metagenomes</taxon>
        <taxon>ecological metagenomes</taxon>
    </lineage>
</organism>
<dbReference type="GO" id="GO:0004802">
    <property type="term" value="F:transketolase activity"/>
    <property type="evidence" value="ECO:0007669"/>
    <property type="project" value="UniProtKB-EC"/>
</dbReference>
<dbReference type="Gene3D" id="3.40.50.970">
    <property type="match status" value="1"/>
</dbReference>
<dbReference type="AlphaFoldDB" id="A0A3B1BUD6"/>
<evidence type="ECO:0000256" key="3">
    <source>
        <dbReference type="ARBA" id="ARBA00023052"/>
    </source>
</evidence>
<keyword evidence="3" id="KW-0786">Thiamine pyrophosphate</keyword>
<evidence type="ECO:0000259" key="4">
    <source>
        <dbReference type="Pfam" id="PF00456"/>
    </source>
</evidence>
<protein>
    <submittedName>
        <fullName evidence="5">Transketolase, N-terminal section</fullName>
        <ecNumber evidence="5">2.2.1.1</ecNumber>
    </submittedName>
</protein>
<dbReference type="PANTHER" id="PTHR47514">
    <property type="entry name" value="TRANSKETOLASE N-TERMINAL SECTION-RELATED"/>
    <property type="match status" value="1"/>
</dbReference>
<dbReference type="CDD" id="cd02012">
    <property type="entry name" value="TPP_TK"/>
    <property type="match status" value="1"/>
</dbReference>
<comment type="cofactor">
    <cofactor evidence="1">
        <name>thiamine diphosphate</name>
        <dbReference type="ChEBI" id="CHEBI:58937"/>
    </cofactor>
</comment>
<evidence type="ECO:0000256" key="2">
    <source>
        <dbReference type="ARBA" id="ARBA00007131"/>
    </source>
</evidence>
<name>A0A3B1BUD6_9ZZZZ</name>
<dbReference type="PANTHER" id="PTHR47514:SF1">
    <property type="entry name" value="TRANSKETOLASE N-TERMINAL SECTION-RELATED"/>
    <property type="match status" value="1"/>
</dbReference>
<gene>
    <name evidence="5" type="ORF">MNBD_NITROSPINAE02-1728</name>
</gene>
<reference evidence="5" key="1">
    <citation type="submission" date="2018-06" db="EMBL/GenBank/DDBJ databases">
        <authorList>
            <person name="Zhirakovskaya E."/>
        </authorList>
    </citation>
    <scope>NUCLEOTIDE SEQUENCE</scope>
</reference>
<dbReference type="EMBL" id="UOGE01000001">
    <property type="protein sequence ID" value="VAX15823.1"/>
    <property type="molecule type" value="Genomic_DNA"/>
</dbReference>
<accession>A0A3B1BUD6</accession>
<dbReference type="InterPro" id="IPR005474">
    <property type="entry name" value="Transketolase_N"/>
</dbReference>
<evidence type="ECO:0000313" key="5">
    <source>
        <dbReference type="EMBL" id="VAX15823.1"/>
    </source>
</evidence>
<evidence type="ECO:0000256" key="1">
    <source>
        <dbReference type="ARBA" id="ARBA00001964"/>
    </source>
</evidence>
<proteinExistence type="inferred from homology"/>
<sequence>MKLTNDVNELKEIARELRIDILTMLNNSGSGHTGGSLSAIDILTALYFSKMNHRPGSNGDKNRDKFVLSKGHAAPALYAVLAKCGYFDKSELDSLRKINGMLSGHPFAPSTPGVEVSTGSLGQGLSMANGLALAGRLDGSSGSVFCMVGDGECQEGQIWEAAMTAAHYGLDNVVGILDYNGLQIDGAVKDIMGIEPVDLKWEAFGWKVKMINGHDMAAILEAIDWATNIKGGPALICAKTVKGKGVSFMENKVGFHGKTPDDKELRLALEELGAV</sequence>
<keyword evidence="5" id="KW-0808">Transferase</keyword>
<dbReference type="SUPFAM" id="SSF52518">
    <property type="entry name" value="Thiamin diphosphate-binding fold (THDP-binding)"/>
    <property type="match status" value="1"/>
</dbReference>
<dbReference type="Pfam" id="PF00456">
    <property type="entry name" value="Transketolase_N"/>
    <property type="match status" value="1"/>
</dbReference>
<feature type="domain" description="Transketolase N-terminal" evidence="4">
    <location>
        <begin position="12"/>
        <end position="273"/>
    </location>
</feature>
<dbReference type="InterPro" id="IPR029061">
    <property type="entry name" value="THDP-binding"/>
</dbReference>
<dbReference type="EC" id="2.2.1.1" evidence="5"/>